<reference evidence="12" key="1">
    <citation type="submission" date="2021-04" db="EMBL/GenBank/DDBJ databases">
        <title>Oceanospirillales bacteria with DddD are important DMSP degraders in coastal seawater.</title>
        <authorList>
            <person name="Liu J."/>
        </authorList>
    </citation>
    <scope>NUCLEOTIDE SEQUENCE</scope>
    <source>
        <strain evidence="12">D13-1</strain>
    </source>
</reference>
<dbReference type="InterPro" id="IPR006685">
    <property type="entry name" value="MscS_channel_2nd"/>
</dbReference>
<dbReference type="Gene3D" id="1.10.287.1260">
    <property type="match status" value="1"/>
</dbReference>
<evidence type="ECO:0000256" key="1">
    <source>
        <dbReference type="ARBA" id="ARBA00004651"/>
    </source>
</evidence>
<dbReference type="InterPro" id="IPR049142">
    <property type="entry name" value="MS_channel_1st"/>
</dbReference>
<protein>
    <submittedName>
        <fullName evidence="12">Mechanosensitive ion channel</fullName>
    </submittedName>
</protein>
<feature type="transmembrane region" description="Helical" evidence="7">
    <location>
        <begin position="159"/>
        <end position="186"/>
    </location>
</feature>
<feature type="transmembrane region" description="Helical" evidence="7">
    <location>
        <begin position="490"/>
        <end position="509"/>
    </location>
</feature>
<name>A0ABY5HMZ9_9GAMM</name>
<evidence type="ECO:0000256" key="6">
    <source>
        <dbReference type="ARBA" id="ARBA00023136"/>
    </source>
</evidence>
<feature type="domain" description="Mechanosensitive ion channel MscS C-terminal" evidence="10">
    <location>
        <begin position="606"/>
        <end position="693"/>
    </location>
</feature>
<dbReference type="InterPro" id="IPR045276">
    <property type="entry name" value="YbiO_bact"/>
</dbReference>
<accession>A0ABY5HMZ9</accession>
<evidence type="ECO:0000259" key="10">
    <source>
        <dbReference type="Pfam" id="PF21082"/>
    </source>
</evidence>
<comment type="similarity">
    <text evidence="2">Belongs to the MscS (TC 1.A.23) family.</text>
</comment>
<dbReference type="SUPFAM" id="SSF82689">
    <property type="entry name" value="Mechanosensitive channel protein MscS (YggB), C-terminal domain"/>
    <property type="match status" value="1"/>
</dbReference>
<evidence type="ECO:0000313" key="13">
    <source>
        <dbReference type="Proteomes" id="UP001058461"/>
    </source>
</evidence>
<sequence>MTRPLWRNLLLSLLLLASSTLGLAAAVTQEQARQTSTGKVAQMSDGEVRQMLIDQLEQQSIARKPNPYDALQSMPAPTNDFESRLELLKQSLQRWPQQQQAFWSSLSDQRGWDGFSDLIIAFAMMLLSGLATEGLLGWKLRRMSADISCQQCHDLSTSVGYLFLQSALNLVRLGAFVLGALALPVLAYDPGTGLRPTLMALLIAVSIIRLVSILSRSLFAPYARGIRPFRMECENAQNIHHWVIGFAITYVIVNHGLALLYHHGIETILSAITVPLGGLLLNFIAIAFVWHHRHTITRLFADTEADPDSSMRQTLRQNWPMLATLWLMLLWCIWSYHVFIGNYETAHSVEPVWWLTLGFILIDRLLHALLQRMCQFSWLQSHTFEQRSRHFIRIVQNGSRLILLGVTLFFLSETFGFSSMSMLEETLVQRSLGVAIDIMAILLLAYICWQVIQSAIERRLPEPQNNDALASLEGEGGAEGASRAETLLPLVRSFTSVILVIVVALMALSVTGIEIGPLLAGAGVVGIAIGFGAQKLVQDILSGIFFLLDDAFRRGEYIEAAGLRGTVEQISLRSMRLRHHLGAVQTIPYSEIATVKNLSRDWVTMKLEFRLPYDTDIEQVRKIIKKVGQGMLDDPEIGPQILLPLKSQGVMRIEESALIFRMKFTCKPGEQWVIRREAYRQVKDALEANGIRFAHRSVHVLLPDAPAAAQAEDQVDAARLGLVGAAAAQAALHPDLLHSNRIDDDHGKNLYEDDSSA</sequence>
<dbReference type="RefSeq" id="WP_255855974.1">
    <property type="nucleotide sequence ID" value="NZ_CP073347.1"/>
</dbReference>
<keyword evidence="8" id="KW-0732">Signal</keyword>
<keyword evidence="6 7" id="KW-0472">Membrane</keyword>
<dbReference type="Pfam" id="PF00924">
    <property type="entry name" value="MS_channel_2nd"/>
    <property type="match status" value="1"/>
</dbReference>
<dbReference type="InterPro" id="IPR010920">
    <property type="entry name" value="LSM_dom_sf"/>
</dbReference>
<dbReference type="SUPFAM" id="SSF82861">
    <property type="entry name" value="Mechanosensitive channel protein MscS (YggB), transmembrane region"/>
    <property type="match status" value="1"/>
</dbReference>
<proteinExistence type="inferred from homology"/>
<feature type="transmembrane region" description="Helical" evidence="7">
    <location>
        <begin position="198"/>
        <end position="219"/>
    </location>
</feature>
<feature type="domain" description="Mechanosensitive ion channel MscS" evidence="9">
    <location>
        <begin position="536"/>
        <end position="600"/>
    </location>
</feature>
<keyword evidence="3" id="KW-1003">Cell membrane</keyword>
<gene>
    <name evidence="12" type="ORF">KDW95_09180</name>
</gene>
<evidence type="ECO:0000259" key="11">
    <source>
        <dbReference type="Pfam" id="PF21088"/>
    </source>
</evidence>
<dbReference type="SUPFAM" id="SSF50182">
    <property type="entry name" value="Sm-like ribonucleoproteins"/>
    <property type="match status" value="1"/>
</dbReference>
<feature type="domain" description="Mechanosensitive ion channel transmembrane helices 2/3" evidence="11">
    <location>
        <begin position="495"/>
        <end position="534"/>
    </location>
</feature>
<keyword evidence="13" id="KW-1185">Reference proteome</keyword>
<dbReference type="Proteomes" id="UP001058461">
    <property type="component" value="Chromosome"/>
</dbReference>
<evidence type="ECO:0000256" key="8">
    <source>
        <dbReference type="SAM" id="SignalP"/>
    </source>
</evidence>
<dbReference type="InterPro" id="IPR011066">
    <property type="entry name" value="MscS_channel_C_sf"/>
</dbReference>
<dbReference type="EMBL" id="CP073347">
    <property type="protein sequence ID" value="UTW13785.1"/>
    <property type="molecule type" value="Genomic_DNA"/>
</dbReference>
<feature type="signal peptide" evidence="8">
    <location>
        <begin position="1"/>
        <end position="24"/>
    </location>
</feature>
<feature type="chain" id="PRO_5047036847" evidence="8">
    <location>
        <begin position="25"/>
        <end position="757"/>
    </location>
</feature>
<evidence type="ECO:0000256" key="4">
    <source>
        <dbReference type="ARBA" id="ARBA00022692"/>
    </source>
</evidence>
<evidence type="ECO:0000256" key="5">
    <source>
        <dbReference type="ARBA" id="ARBA00022989"/>
    </source>
</evidence>
<evidence type="ECO:0000259" key="9">
    <source>
        <dbReference type="Pfam" id="PF00924"/>
    </source>
</evidence>
<dbReference type="Pfam" id="PF21088">
    <property type="entry name" value="MS_channel_1st"/>
    <property type="match status" value="1"/>
</dbReference>
<dbReference type="PANTHER" id="PTHR30460:SF0">
    <property type="entry name" value="MODERATE CONDUCTANCE MECHANOSENSITIVE CHANNEL YBIO"/>
    <property type="match status" value="1"/>
</dbReference>
<dbReference type="Pfam" id="PF21082">
    <property type="entry name" value="MS_channel_3rd"/>
    <property type="match status" value="1"/>
</dbReference>
<evidence type="ECO:0000256" key="7">
    <source>
        <dbReference type="SAM" id="Phobius"/>
    </source>
</evidence>
<dbReference type="InterPro" id="IPR049278">
    <property type="entry name" value="MS_channel_C"/>
</dbReference>
<evidence type="ECO:0000256" key="3">
    <source>
        <dbReference type="ARBA" id="ARBA00022475"/>
    </source>
</evidence>
<dbReference type="InterPro" id="IPR023408">
    <property type="entry name" value="MscS_beta-dom_sf"/>
</dbReference>
<evidence type="ECO:0000256" key="2">
    <source>
        <dbReference type="ARBA" id="ARBA00008017"/>
    </source>
</evidence>
<feature type="transmembrane region" description="Helical" evidence="7">
    <location>
        <begin position="267"/>
        <end position="290"/>
    </location>
</feature>
<dbReference type="PANTHER" id="PTHR30460">
    <property type="entry name" value="MODERATE CONDUCTANCE MECHANOSENSITIVE CHANNEL YBIO"/>
    <property type="match status" value="1"/>
</dbReference>
<evidence type="ECO:0000313" key="12">
    <source>
        <dbReference type="EMBL" id="UTW13785.1"/>
    </source>
</evidence>
<feature type="transmembrane region" description="Helical" evidence="7">
    <location>
        <begin position="431"/>
        <end position="449"/>
    </location>
</feature>
<feature type="transmembrane region" description="Helical" evidence="7">
    <location>
        <begin position="239"/>
        <end position="261"/>
    </location>
</feature>
<dbReference type="Gene3D" id="2.30.30.60">
    <property type="match status" value="1"/>
</dbReference>
<organism evidence="12 13">
    <name type="scientific">Marinobacterium rhizophilum</name>
    <dbReference type="NCBI Taxonomy" id="420402"/>
    <lineage>
        <taxon>Bacteria</taxon>
        <taxon>Pseudomonadati</taxon>
        <taxon>Pseudomonadota</taxon>
        <taxon>Gammaproteobacteria</taxon>
        <taxon>Oceanospirillales</taxon>
        <taxon>Oceanospirillaceae</taxon>
        <taxon>Marinobacterium</taxon>
    </lineage>
</organism>
<keyword evidence="5 7" id="KW-1133">Transmembrane helix</keyword>
<feature type="transmembrane region" description="Helical" evidence="7">
    <location>
        <begin position="118"/>
        <end position="138"/>
    </location>
</feature>
<feature type="transmembrane region" description="Helical" evidence="7">
    <location>
        <begin position="352"/>
        <end position="370"/>
    </location>
</feature>
<comment type="subcellular location">
    <subcellularLocation>
        <location evidence="1">Cell membrane</location>
        <topology evidence="1">Multi-pass membrane protein</topology>
    </subcellularLocation>
</comment>
<dbReference type="InterPro" id="IPR011014">
    <property type="entry name" value="MscS_channel_TM-2"/>
</dbReference>
<keyword evidence="4 7" id="KW-0812">Transmembrane</keyword>
<dbReference type="Gene3D" id="3.30.70.100">
    <property type="match status" value="1"/>
</dbReference>
<feature type="transmembrane region" description="Helical" evidence="7">
    <location>
        <begin position="319"/>
        <end position="340"/>
    </location>
</feature>